<evidence type="ECO:0000256" key="6">
    <source>
        <dbReference type="ARBA" id="ARBA00022801"/>
    </source>
</evidence>
<dbReference type="PANTHER" id="PTHR43782">
    <property type="entry name" value="ARGINASE"/>
    <property type="match status" value="1"/>
</dbReference>
<dbReference type="PROSITE" id="PS01053">
    <property type="entry name" value="ARGINASE_1"/>
    <property type="match status" value="1"/>
</dbReference>
<comment type="similarity">
    <text evidence="10 11">Belongs to the arginase family.</text>
</comment>
<evidence type="ECO:0000256" key="10">
    <source>
        <dbReference type="PROSITE-ProRule" id="PRU00742"/>
    </source>
</evidence>
<evidence type="ECO:0000256" key="7">
    <source>
        <dbReference type="ARBA" id="ARBA00023211"/>
    </source>
</evidence>
<comment type="cofactor">
    <cofactor evidence="12">
        <name>Mn(2+)</name>
        <dbReference type="ChEBI" id="CHEBI:29035"/>
    </cofactor>
    <text evidence="12">Binds 2 manganese ions per subunit.</text>
</comment>
<accession>A0ABY4LJG8</accession>
<dbReference type="InterPro" id="IPR020855">
    <property type="entry name" value="Ureohydrolase_Mn_BS"/>
</dbReference>
<proteinExistence type="inferred from homology"/>
<dbReference type="Gene3D" id="3.40.800.10">
    <property type="entry name" value="Ureohydrolase domain"/>
    <property type="match status" value="1"/>
</dbReference>
<keyword evidence="6 11" id="KW-0378">Hydrolase</keyword>
<keyword evidence="14" id="KW-1185">Reference proteome</keyword>
<protein>
    <recommendedName>
        <fullName evidence="3 9">Arginase</fullName>
        <ecNumber evidence="2 9">3.5.3.1</ecNumber>
    </recommendedName>
</protein>
<organism evidence="13 14">
    <name type="scientific">Geomonas paludis</name>
    <dbReference type="NCBI Taxonomy" id="2740185"/>
    <lineage>
        <taxon>Bacteria</taxon>
        <taxon>Pseudomonadati</taxon>
        <taxon>Thermodesulfobacteriota</taxon>
        <taxon>Desulfuromonadia</taxon>
        <taxon>Geobacterales</taxon>
        <taxon>Geobacteraceae</taxon>
        <taxon>Geomonas</taxon>
    </lineage>
</organism>
<dbReference type="InterPro" id="IPR023696">
    <property type="entry name" value="Ureohydrolase_dom_sf"/>
</dbReference>
<keyword evidence="5 12" id="KW-0479">Metal-binding</keyword>
<evidence type="ECO:0000256" key="12">
    <source>
        <dbReference type="RuleBase" id="RU361159"/>
    </source>
</evidence>
<dbReference type="InterPro" id="IPR014033">
    <property type="entry name" value="Arginase"/>
</dbReference>
<dbReference type="PANTHER" id="PTHR43782:SF3">
    <property type="entry name" value="ARGINASE"/>
    <property type="match status" value="1"/>
</dbReference>
<keyword evidence="4 12" id="KW-0056">Arginine metabolism</keyword>
<evidence type="ECO:0000313" key="13">
    <source>
        <dbReference type="EMBL" id="UPU37894.1"/>
    </source>
</evidence>
<dbReference type="EMBL" id="CP096574">
    <property type="protein sequence ID" value="UPU37894.1"/>
    <property type="molecule type" value="Genomic_DNA"/>
</dbReference>
<evidence type="ECO:0000256" key="9">
    <source>
        <dbReference type="NCBIfam" id="TIGR01229"/>
    </source>
</evidence>
<dbReference type="InterPro" id="IPR006035">
    <property type="entry name" value="Ureohydrolase"/>
</dbReference>
<evidence type="ECO:0000256" key="5">
    <source>
        <dbReference type="ARBA" id="ARBA00022723"/>
    </source>
</evidence>
<gene>
    <name evidence="13" type="primary">rocF</name>
    <name evidence="13" type="ORF">M1B72_09345</name>
</gene>
<dbReference type="EC" id="3.5.3.1" evidence="2 9"/>
<name>A0ABY4LJG8_9BACT</name>
<dbReference type="Proteomes" id="UP000831485">
    <property type="component" value="Chromosome"/>
</dbReference>
<dbReference type="PROSITE" id="PS51409">
    <property type="entry name" value="ARGINASE_2"/>
    <property type="match status" value="1"/>
</dbReference>
<sequence length="303" mass="32209">MIRKGQVMENGIRMIGVPVDLGQEQRGVDLGPGALRYAGLSARLSGLGYIVEDVGNLPVPVRDVLGAERELRYLPSIRQVCETVYQAGRSAVTQGFMPIFMGGDHSMAVGSIGGVTDEAPAAVIWVDAHGDYNTPQSSPTGNIHGMALAALLGEGFPELVNVGRPGAKLHASDIILIGLRELDPEEKLRLRASGIKAYTMRDIDERGMAAIAHEALGRLAHRTRLHVSLDLDGLDPLEVPGVGTTAPGGITYREAQLLMEIIADSGLLRSMDIVEINPILDHSNRTAKIAVELTASAFGASIL</sequence>
<dbReference type="GO" id="GO:0004053">
    <property type="term" value="F:arginase activity"/>
    <property type="evidence" value="ECO:0007669"/>
    <property type="project" value="UniProtKB-EC"/>
</dbReference>
<evidence type="ECO:0000256" key="1">
    <source>
        <dbReference type="ARBA" id="ARBA00005098"/>
    </source>
</evidence>
<dbReference type="PIRSF" id="PIRSF036979">
    <property type="entry name" value="Arginase"/>
    <property type="match status" value="1"/>
</dbReference>
<evidence type="ECO:0000256" key="4">
    <source>
        <dbReference type="ARBA" id="ARBA00022503"/>
    </source>
</evidence>
<evidence type="ECO:0000256" key="2">
    <source>
        <dbReference type="ARBA" id="ARBA00012168"/>
    </source>
</evidence>
<evidence type="ECO:0000313" key="14">
    <source>
        <dbReference type="Proteomes" id="UP000831485"/>
    </source>
</evidence>
<keyword evidence="7 12" id="KW-0464">Manganese</keyword>
<evidence type="ECO:0000256" key="3">
    <source>
        <dbReference type="ARBA" id="ARBA00018123"/>
    </source>
</evidence>
<dbReference type="CDD" id="cd09989">
    <property type="entry name" value="Arginase"/>
    <property type="match status" value="1"/>
</dbReference>
<comment type="pathway">
    <text evidence="1">Nitrogen metabolism; urea cycle; L-ornithine and urea from L-arginine: step 1/1.</text>
</comment>
<dbReference type="Pfam" id="PF00491">
    <property type="entry name" value="Arginase"/>
    <property type="match status" value="1"/>
</dbReference>
<dbReference type="PRINTS" id="PR00116">
    <property type="entry name" value="ARGINASE"/>
</dbReference>
<dbReference type="SUPFAM" id="SSF52768">
    <property type="entry name" value="Arginase/deacetylase"/>
    <property type="match status" value="1"/>
</dbReference>
<reference evidence="13" key="1">
    <citation type="submission" date="2022-04" db="EMBL/GenBank/DDBJ databases">
        <authorList>
            <person name="Liu G."/>
        </authorList>
    </citation>
    <scope>NUCLEOTIDE SEQUENCE</scope>
    <source>
        <strain evidence="13">RG22</strain>
    </source>
</reference>
<evidence type="ECO:0000256" key="11">
    <source>
        <dbReference type="RuleBase" id="RU003684"/>
    </source>
</evidence>
<comment type="catalytic activity">
    <reaction evidence="8 12">
        <text>L-arginine + H2O = urea + L-ornithine</text>
        <dbReference type="Rhea" id="RHEA:20569"/>
        <dbReference type="ChEBI" id="CHEBI:15377"/>
        <dbReference type="ChEBI" id="CHEBI:16199"/>
        <dbReference type="ChEBI" id="CHEBI:32682"/>
        <dbReference type="ChEBI" id="CHEBI:46911"/>
        <dbReference type="EC" id="3.5.3.1"/>
    </reaction>
</comment>
<dbReference type="NCBIfam" id="TIGR01229">
    <property type="entry name" value="rocF_arginase"/>
    <property type="match status" value="1"/>
</dbReference>
<evidence type="ECO:0000256" key="8">
    <source>
        <dbReference type="ARBA" id="ARBA00047391"/>
    </source>
</evidence>